<protein>
    <recommendedName>
        <fullName evidence="2">DUF7847 domain-containing protein</fullName>
    </recommendedName>
</protein>
<keyword evidence="5" id="KW-1185">Reference proteome</keyword>
<dbReference type="EMBL" id="CP095009">
    <property type="protein sequence ID" value="UOO97362.1"/>
    <property type="molecule type" value="Genomic_DNA"/>
</dbReference>
<reference evidence="4" key="2">
    <citation type="submission" date="2022-04" db="EMBL/GenBank/DDBJ databases">
        <title>Sequencing and genomic assembly of Halococcus dombrowskii.</title>
        <authorList>
            <person name="Lim S.W."/>
            <person name="MacLea K.S."/>
        </authorList>
    </citation>
    <scope>NUCLEOTIDE SEQUENCE</scope>
    <source>
        <strain evidence="4">H4</strain>
        <plasmid evidence="4">unnamed4</plasmid>
    </source>
</reference>
<dbReference type="RefSeq" id="WP_239640516.1">
    <property type="nucleotide sequence ID" value="NZ_BAAADN010000054.1"/>
</dbReference>
<feature type="transmembrane region" description="Helical" evidence="1">
    <location>
        <begin position="206"/>
        <end position="227"/>
    </location>
</feature>
<reference evidence="3" key="1">
    <citation type="journal article" date="2014" name="Int. J. Syst. Evol. Microbiol.">
        <title>Complete genome sequence of Corynebacterium casei LMG S-19264T (=DSM 44701T), isolated from a smear-ripened cheese.</title>
        <authorList>
            <consortium name="US DOE Joint Genome Institute (JGI-PGF)"/>
            <person name="Walter F."/>
            <person name="Albersmeier A."/>
            <person name="Kalinowski J."/>
            <person name="Ruckert C."/>
        </authorList>
    </citation>
    <scope>NUCLEOTIDE SEQUENCE</scope>
    <source>
        <strain evidence="3">JCM 12289</strain>
    </source>
</reference>
<dbReference type="Proteomes" id="UP001500962">
    <property type="component" value="Unassembled WGS sequence"/>
</dbReference>
<accession>A0AAV3SKA9</accession>
<dbReference type="AlphaFoldDB" id="A0AAV3SKA9"/>
<dbReference type="GeneID" id="71764114"/>
<evidence type="ECO:0000313" key="3">
    <source>
        <dbReference type="EMBL" id="GAA0471982.1"/>
    </source>
</evidence>
<dbReference type="Pfam" id="PF25231">
    <property type="entry name" value="DUF7847"/>
    <property type="match status" value="1"/>
</dbReference>
<sequence length="253" mass="27076">MVLEIRRALGNGVSKTLTKAGLVFIVLLGVGQIVLLASTNTLTEAFLAGLDLPAGATQSPSVPLSLPVSATAAGILAFVALLVFQVITVVLIRVMAADRQTITHESYTRRMGWVVLNSIVAGIVVGLLTMIGFIILVIPGLFLTVNLLFTTVYIADEDEGFISAIRDSWSLTSGNRWRLFGLFLVVIVLFMIVSFASGLAVPSGSAFSQVITAVLTTILVVYQMAVLTDAYRQLRNENGLRQRSDPSSDATDM</sequence>
<feature type="domain" description="DUF7847" evidence="2">
    <location>
        <begin position="3"/>
        <end position="234"/>
    </location>
</feature>
<evidence type="ECO:0000259" key="2">
    <source>
        <dbReference type="Pfam" id="PF25231"/>
    </source>
</evidence>
<gene>
    <name evidence="3" type="ORF">GCM10008985_30980</name>
    <name evidence="4" type="ORF">MUK72_19660</name>
</gene>
<keyword evidence="1" id="KW-0812">Transmembrane</keyword>
<dbReference type="Proteomes" id="UP000830542">
    <property type="component" value="Plasmid unnamed4"/>
</dbReference>
<name>A0AAV3SKA9_HALDO</name>
<feature type="transmembrane region" description="Helical" evidence="1">
    <location>
        <begin position="113"/>
        <end position="131"/>
    </location>
</feature>
<evidence type="ECO:0000256" key="1">
    <source>
        <dbReference type="SAM" id="Phobius"/>
    </source>
</evidence>
<dbReference type="EMBL" id="BAAADN010000054">
    <property type="protein sequence ID" value="GAA0471982.1"/>
    <property type="molecule type" value="Genomic_DNA"/>
</dbReference>
<keyword evidence="1" id="KW-1133">Transmembrane helix</keyword>
<organism evidence="3 6">
    <name type="scientific">Halococcus dombrowskii</name>
    <dbReference type="NCBI Taxonomy" id="179637"/>
    <lineage>
        <taxon>Archaea</taxon>
        <taxon>Methanobacteriati</taxon>
        <taxon>Methanobacteriota</taxon>
        <taxon>Stenosarchaea group</taxon>
        <taxon>Halobacteria</taxon>
        <taxon>Halobacteriales</taxon>
        <taxon>Halococcaceae</taxon>
        <taxon>Halococcus</taxon>
    </lineage>
</organism>
<dbReference type="KEGG" id="hdo:MUK72_19660"/>
<feature type="transmembrane region" description="Helical" evidence="1">
    <location>
        <begin position="68"/>
        <end position="92"/>
    </location>
</feature>
<reference evidence="3" key="3">
    <citation type="submission" date="2023-12" db="EMBL/GenBank/DDBJ databases">
        <authorList>
            <person name="Sun Q."/>
            <person name="Inoue M."/>
        </authorList>
    </citation>
    <scope>NUCLEOTIDE SEQUENCE</scope>
    <source>
        <strain evidence="3">JCM 12289</strain>
    </source>
</reference>
<evidence type="ECO:0000313" key="4">
    <source>
        <dbReference type="EMBL" id="UOO97362.1"/>
    </source>
</evidence>
<keyword evidence="4" id="KW-0614">Plasmid</keyword>
<keyword evidence="1" id="KW-0472">Membrane</keyword>
<feature type="transmembrane region" description="Helical" evidence="1">
    <location>
        <begin position="21"/>
        <end position="48"/>
    </location>
</feature>
<dbReference type="InterPro" id="IPR057169">
    <property type="entry name" value="DUF7847"/>
</dbReference>
<evidence type="ECO:0000313" key="5">
    <source>
        <dbReference type="Proteomes" id="UP000830542"/>
    </source>
</evidence>
<geneLocation type="plasmid" evidence="4 5">
    <name>unnamed4</name>
</geneLocation>
<proteinExistence type="predicted"/>
<feature type="transmembrane region" description="Helical" evidence="1">
    <location>
        <begin position="137"/>
        <end position="156"/>
    </location>
</feature>
<feature type="transmembrane region" description="Helical" evidence="1">
    <location>
        <begin position="177"/>
        <end position="200"/>
    </location>
</feature>
<evidence type="ECO:0000313" key="6">
    <source>
        <dbReference type="Proteomes" id="UP001500962"/>
    </source>
</evidence>